<evidence type="ECO:0000313" key="2">
    <source>
        <dbReference type="Proteomes" id="UP000324222"/>
    </source>
</evidence>
<gene>
    <name evidence="1" type="primary">RSRC1</name>
    <name evidence="1" type="ORF">E2C01_001339</name>
</gene>
<dbReference type="OrthoDB" id="9946564at2759"/>
<dbReference type="AlphaFoldDB" id="A0A5B7CHK5"/>
<proteinExistence type="predicted"/>
<sequence length="101" mass="11616">MTESEKLAFTRAIEEIDEGGFVQQNFKSTREDKTANKENKEEGEFNFGTQAELSAKANKFIPLSDDSLFSPHLFGDPEEREEKYLRRIFSLRQKALLGEPI</sequence>
<dbReference type="EMBL" id="VSRR010000042">
    <property type="protein sequence ID" value="MPC08745.1"/>
    <property type="molecule type" value="Genomic_DNA"/>
</dbReference>
<name>A0A5B7CHK5_PORTR</name>
<organism evidence="1 2">
    <name type="scientific">Portunus trituberculatus</name>
    <name type="common">Swimming crab</name>
    <name type="synonym">Neptunus trituberculatus</name>
    <dbReference type="NCBI Taxonomy" id="210409"/>
    <lineage>
        <taxon>Eukaryota</taxon>
        <taxon>Metazoa</taxon>
        <taxon>Ecdysozoa</taxon>
        <taxon>Arthropoda</taxon>
        <taxon>Crustacea</taxon>
        <taxon>Multicrustacea</taxon>
        <taxon>Malacostraca</taxon>
        <taxon>Eumalacostraca</taxon>
        <taxon>Eucarida</taxon>
        <taxon>Decapoda</taxon>
        <taxon>Pleocyemata</taxon>
        <taxon>Brachyura</taxon>
        <taxon>Eubrachyura</taxon>
        <taxon>Portunoidea</taxon>
        <taxon>Portunidae</taxon>
        <taxon>Portuninae</taxon>
        <taxon>Portunus</taxon>
    </lineage>
</organism>
<comment type="caution">
    <text evidence="1">The sequence shown here is derived from an EMBL/GenBank/DDBJ whole genome shotgun (WGS) entry which is preliminary data.</text>
</comment>
<keyword evidence="2" id="KW-1185">Reference proteome</keyword>
<accession>A0A5B7CHK5</accession>
<protein>
    <submittedName>
        <fullName evidence="1">Serine/Arginine-related protein 53</fullName>
    </submittedName>
</protein>
<dbReference type="Proteomes" id="UP000324222">
    <property type="component" value="Unassembled WGS sequence"/>
</dbReference>
<evidence type="ECO:0000313" key="1">
    <source>
        <dbReference type="EMBL" id="MPC08745.1"/>
    </source>
</evidence>
<reference evidence="1 2" key="1">
    <citation type="submission" date="2019-05" db="EMBL/GenBank/DDBJ databases">
        <title>Another draft genome of Portunus trituberculatus and its Hox gene families provides insights of decapod evolution.</title>
        <authorList>
            <person name="Jeong J.-H."/>
            <person name="Song I."/>
            <person name="Kim S."/>
            <person name="Choi T."/>
            <person name="Kim D."/>
            <person name="Ryu S."/>
            <person name="Kim W."/>
        </authorList>
    </citation>
    <scope>NUCLEOTIDE SEQUENCE [LARGE SCALE GENOMIC DNA]</scope>
    <source>
        <tissue evidence="1">Muscle</tissue>
    </source>
</reference>